<keyword evidence="4" id="KW-0067">ATP-binding</keyword>
<feature type="domain" description="Helicase XPB/Ssl2 N-terminal" evidence="3">
    <location>
        <begin position="519"/>
        <end position="637"/>
    </location>
</feature>
<evidence type="ECO:0000313" key="5">
    <source>
        <dbReference type="Proteomes" id="UP001212821"/>
    </source>
</evidence>
<keyword evidence="5" id="KW-1185">Reference proteome</keyword>
<dbReference type="Pfam" id="PF13625">
    <property type="entry name" value="Helicase_C_3"/>
    <property type="match status" value="1"/>
</dbReference>
<dbReference type="InterPro" id="IPR026881">
    <property type="entry name" value="WYL_dom"/>
</dbReference>
<evidence type="ECO:0000259" key="3">
    <source>
        <dbReference type="Pfam" id="PF13625"/>
    </source>
</evidence>
<feature type="domain" description="WYL" evidence="2">
    <location>
        <begin position="758"/>
        <end position="817"/>
    </location>
</feature>
<protein>
    <submittedName>
        <fullName evidence="4">Helicase C-terminal domain-containing protein</fullName>
    </submittedName>
</protein>
<keyword evidence="4" id="KW-0547">Nucleotide-binding</keyword>
<dbReference type="EMBL" id="CP115450">
    <property type="protein sequence ID" value="WBP90620.1"/>
    <property type="molecule type" value="Genomic_DNA"/>
</dbReference>
<gene>
    <name evidence="4" type="ORF">O1G21_35315</name>
</gene>
<evidence type="ECO:0000256" key="1">
    <source>
        <dbReference type="SAM" id="MobiDB-lite"/>
    </source>
</evidence>
<keyword evidence="4" id="KW-0378">Hydrolase</keyword>
<dbReference type="Pfam" id="PF13280">
    <property type="entry name" value="WYL"/>
    <property type="match status" value="1"/>
</dbReference>
<organism evidence="4 5">
    <name type="scientific">Kitasatospora cathayae</name>
    <dbReference type="NCBI Taxonomy" id="3004092"/>
    <lineage>
        <taxon>Bacteria</taxon>
        <taxon>Bacillati</taxon>
        <taxon>Actinomycetota</taxon>
        <taxon>Actinomycetes</taxon>
        <taxon>Kitasatosporales</taxon>
        <taxon>Streptomycetaceae</taxon>
        <taxon>Kitasatospora</taxon>
    </lineage>
</organism>
<evidence type="ECO:0000259" key="2">
    <source>
        <dbReference type="Pfam" id="PF13280"/>
    </source>
</evidence>
<keyword evidence="4" id="KW-0347">Helicase</keyword>
<accession>A0ABY7QD57</accession>
<feature type="region of interest" description="Disordered" evidence="1">
    <location>
        <begin position="678"/>
        <end position="710"/>
    </location>
</feature>
<reference evidence="5" key="1">
    <citation type="submission" date="2022-12" db="EMBL/GenBank/DDBJ databases">
        <authorList>
            <person name="Mo P."/>
        </authorList>
    </citation>
    <scope>NUCLEOTIDE SEQUENCE [LARGE SCALE GENOMIC DNA]</scope>
    <source>
        <strain evidence="5">HUAS 3-15</strain>
    </source>
</reference>
<sequence length="820" mass="86230">MAVLVRREVFPIGKKSGSTLAAWLRGLDSAALERVLAARPDAASAPEPRSVGELADRLQRPASVALVLPRLTLPCLQVAEALAALASPSREDLAGLLDATYGERAHGLAAVLEVLADRALVWPDGNGRLHTVGPLRQAWGSPLGLDPSLTQLVAHVTSDELARLLAKLGIKPTGNNKQQRLAALVDHHGDPDRVVALVAKAPAATRELLERRALRAPRQPGFIMFGAPPDASEPGLRWALERGLLIEDRHRYGPARMPAEVALALRGPEWHAPFMPVAPLVRSVPVTVPEVEREAAAASMAFAAHAVSVLGVCAAAPPARLKAGGIGARELSRIGKAAQCDELPVRLVLETASAAGLLARDGDRVAATAAYDTWAEEEPAEQLAVLLRAWWELPLTPGGSRDEDGKALPALAGAPPCGGCVQARHALLTAASQLPTGEGAAHPADLGALIVWLRPLVDELPQDTAPFATLTREAELLGALALGAVTPIGAALLADDAEALTAACRRLLPAASGTARFGSDLTAVVSGTPSAALAALLDSAADRESAGAASVWRFSPGSVRRALDAGLTPDALTADLAAVAAEPLPQPLCYLIHDTARSHGRVRVVAAACVIHGQEPALLAELAAHRKLAPLGLRQLAPTVLISRTPPDKTLAALRAAGYAPVAEKPDGTVRIERAQHHRAAHPLPSPRPPRGSSRTQRTDARTANAAPPVDLRALATRLRDGPQDVPEPDPYDGRPFASDTEEIIAGHARNLTFTDVRQLAHAVDERQAITIEYVATSGNATVRTLSRLELDAPYLNAWCHLRDDERVFTLSRIHGVMPG</sequence>
<dbReference type="InterPro" id="IPR032830">
    <property type="entry name" value="XPB/Ssl2_N"/>
</dbReference>
<dbReference type="RefSeq" id="WP_270149519.1">
    <property type="nucleotide sequence ID" value="NZ_CP115450.1"/>
</dbReference>
<proteinExistence type="predicted"/>
<evidence type="ECO:0000313" key="4">
    <source>
        <dbReference type="EMBL" id="WBP90620.1"/>
    </source>
</evidence>
<dbReference type="GO" id="GO:0004386">
    <property type="term" value="F:helicase activity"/>
    <property type="evidence" value="ECO:0007669"/>
    <property type="project" value="UniProtKB-KW"/>
</dbReference>
<dbReference type="Proteomes" id="UP001212821">
    <property type="component" value="Chromosome"/>
</dbReference>
<dbReference type="PROSITE" id="PS52050">
    <property type="entry name" value="WYL"/>
    <property type="match status" value="1"/>
</dbReference>
<name>A0ABY7QD57_9ACTN</name>